<evidence type="ECO:0000256" key="8">
    <source>
        <dbReference type="ARBA" id="ARBA00022881"/>
    </source>
</evidence>
<comment type="caution">
    <text evidence="12">The sequence shown here is derived from an EMBL/GenBank/DDBJ whole genome shotgun (WGS) entry which is preliminary data.</text>
</comment>
<feature type="domain" description="ATPase AAA-type core" evidence="11">
    <location>
        <begin position="139"/>
        <end position="205"/>
    </location>
</feature>
<keyword evidence="8" id="KW-0267">Excision nuclease</keyword>
<dbReference type="GO" id="GO:0005524">
    <property type="term" value="F:ATP binding"/>
    <property type="evidence" value="ECO:0007669"/>
    <property type="project" value="UniProtKB-KW"/>
</dbReference>
<comment type="subcellular location">
    <subcellularLocation>
        <location evidence="1">Cytoplasm</location>
    </subcellularLocation>
</comment>
<dbReference type="GO" id="GO:0003677">
    <property type="term" value="F:DNA binding"/>
    <property type="evidence" value="ECO:0007669"/>
    <property type="project" value="UniProtKB-KW"/>
</dbReference>
<keyword evidence="10" id="KW-0234">DNA repair</keyword>
<proteinExistence type="predicted"/>
<evidence type="ECO:0000256" key="9">
    <source>
        <dbReference type="ARBA" id="ARBA00023125"/>
    </source>
</evidence>
<dbReference type="PROSITE" id="PS00211">
    <property type="entry name" value="ABC_TRANSPORTER_1"/>
    <property type="match status" value="1"/>
</dbReference>
<evidence type="ECO:0000256" key="3">
    <source>
        <dbReference type="ARBA" id="ARBA00022737"/>
    </source>
</evidence>
<dbReference type="InterPro" id="IPR017871">
    <property type="entry name" value="ABC_transporter-like_CS"/>
</dbReference>
<dbReference type="InterPro" id="IPR027417">
    <property type="entry name" value="P-loop_NTPase"/>
</dbReference>
<evidence type="ECO:0000256" key="7">
    <source>
        <dbReference type="ARBA" id="ARBA00022840"/>
    </source>
</evidence>
<dbReference type="GO" id="GO:0016887">
    <property type="term" value="F:ATP hydrolysis activity"/>
    <property type="evidence" value="ECO:0007669"/>
    <property type="project" value="InterPro"/>
</dbReference>
<evidence type="ECO:0000256" key="6">
    <source>
        <dbReference type="ARBA" id="ARBA00022769"/>
    </source>
</evidence>
<dbReference type="AlphaFoldDB" id="X0Y553"/>
<keyword evidence="4" id="KW-0547">Nucleotide-binding</keyword>
<evidence type="ECO:0000256" key="5">
    <source>
        <dbReference type="ARBA" id="ARBA00022763"/>
    </source>
</evidence>
<name>X0Y553_9ZZZZ</name>
<keyword evidence="2" id="KW-0963">Cytoplasm</keyword>
<keyword evidence="5" id="KW-0227">DNA damage</keyword>
<dbReference type="Pfam" id="PF13304">
    <property type="entry name" value="AAA_21"/>
    <property type="match status" value="1"/>
</dbReference>
<dbReference type="GO" id="GO:0004518">
    <property type="term" value="F:nuclease activity"/>
    <property type="evidence" value="ECO:0007669"/>
    <property type="project" value="UniProtKB-KW"/>
</dbReference>
<evidence type="ECO:0000313" key="12">
    <source>
        <dbReference type="EMBL" id="GAG31951.1"/>
    </source>
</evidence>
<dbReference type="PANTHER" id="PTHR43152">
    <property type="entry name" value="UVRABC SYSTEM PROTEIN A"/>
    <property type="match status" value="1"/>
</dbReference>
<reference evidence="12" key="1">
    <citation type="journal article" date="2014" name="Front. Microbiol.">
        <title>High frequency of phylogenetically diverse reductive dehalogenase-homologous genes in deep subseafloor sedimentary metagenomes.</title>
        <authorList>
            <person name="Kawai M."/>
            <person name="Futagami T."/>
            <person name="Toyoda A."/>
            <person name="Takaki Y."/>
            <person name="Nishi S."/>
            <person name="Hori S."/>
            <person name="Arai W."/>
            <person name="Tsubouchi T."/>
            <person name="Morono Y."/>
            <person name="Uchiyama I."/>
            <person name="Ito T."/>
            <person name="Fujiyama A."/>
            <person name="Inagaki F."/>
            <person name="Takami H."/>
        </authorList>
    </citation>
    <scope>NUCLEOTIDE SEQUENCE</scope>
    <source>
        <strain evidence="12">Expedition CK06-06</strain>
    </source>
</reference>
<feature type="non-terminal residue" evidence="12">
    <location>
        <position position="1"/>
    </location>
</feature>
<dbReference type="EMBL" id="BARS01048016">
    <property type="protein sequence ID" value="GAG31951.1"/>
    <property type="molecule type" value="Genomic_DNA"/>
</dbReference>
<dbReference type="PANTHER" id="PTHR43152:SF3">
    <property type="entry name" value="UVRABC SYSTEM PROTEIN A"/>
    <property type="match status" value="1"/>
</dbReference>
<dbReference type="GO" id="GO:0005737">
    <property type="term" value="C:cytoplasm"/>
    <property type="evidence" value="ECO:0007669"/>
    <property type="project" value="UniProtKB-SubCell"/>
</dbReference>
<evidence type="ECO:0000256" key="2">
    <source>
        <dbReference type="ARBA" id="ARBA00022490"/>
    </source>
</evidence>
<keyword evidence="7" id="KW-0067">ATP-binding</keyword>
<keyword evidence="3" id="KW-0677">Repeat</keyword>
<dbReference type="InterPro" id="IPR003959">
    <property type="entry name" value="ATPase_AAA_core"/>
</dbReference>
<organism evidence="12">
    <name type="scientific">marine sediment metagenome</name>
    <dbReference type="NCBI Taxonomy" id="412755"/>
    <lineage>
        <taxon>unclassified sequences</taxon>
        <taxon>metagenomes</taxon>
        <taxon>ecological metagenomes</taxon>
    </lineage>
</organism>
<evidence type="ECO:0000256" key="4">
    <source>
        <dbReference type="ARBA" id="ARBA00022741"/>
    </source>
</evidence>
<protein>
    <recommendedName>
        <fullName evidence="11">ATPase AAA-type core domain-containing protein</fullName>
    </recommendedName>
</protein>
<gene>
    <name evidence="12" type="ORF">S01H1_72043</name>
</gene>
<keyword evidence="9" id="KW-0238">DNA-binding</keyword>
<dbReference type="SUPFAM" id="SSF52540">
    <property type="entry name" value="P-loop containing nucleoside triphosphate hydrolases"/>
    <property type="match status" value="1"/>
</dbReference>
<evidence type="ECO:0000256" key="10">
    <source>
        <dbReference type="ARBA" id="ARBA00023204"/>
    </source>
</evidence>
<dbReference type="GO" id="GO:0006281">
    <property type="term" value="P:DNA repair"/>
    <property type="evidence" value="ECO:0007669"/>
    <property type="project" value="UniProtKB-KW"/>
</dbReference>
<evidence type="ECO:0000259" key="11">
    <source>
        <dbReference type="Pfam" id="PF13304"/>
    </source>
</evidence>
<evidence type="ECO:0000256" key="1">
    <source>
        <dbReference type="ARBA" id="ARBA00004496"/>
    </source>
</evidence>
<dbReference type="Gene3D" id="3.40.50.300">
    <property type="entry name" value="P-loop containing nucleotide triphosphate hydrolases"/>
    <property type="match status" value="1"/>
</dbReference>
<keyword evidence="6" id="KW-0228">DNA excision</keyword>
<accession>X0Y553</accession>
<sequence length="243" mass="26221">LGIPTDRSWRRLGKRARAVVIEGDGDGWYGVRGFFDWLEGRRYKIQARVQIARYRRFDPCETCGGARLRPEALEVQVGGRHIGEVARMTLGELDGWLSSLTLSPALEARGGRLREALAARVGTANRVGLSYLSLDRQVRTLSGGEAQRIQLATALGGVLTAALYVLDEPSVGLHPRDVSRLLEVLYAIRDQGNTVVVVEHAPEIVAAADHLIDLGPGAGSHGGTLVAEGSVDEIRREPASITG</sequence>
<feature type="non-terminal residue" evidence="12">
    <location>
        <position position="243"/>
    </location>
</feature>